<keyword evidence="2" id="KW-1185">Reference proteome</keyword>
<organism evidence="1 2">
    <name type="scientific">Dyella dinghuensis</name>
    <dbReference type="NCBI Taxonomy" id="1920169"/>
    <lineage>
        <taxon>Bacteria</taxon>
        <taxon>Pseudomonadati</taxon>
        <taxon>Pseudomonadota</taxon>
        <taxon>Gammaproteobacteria</taxon>
        <taxon>Lysobacterales</taxon>
        <taxon>Rhodanobacteraceae</taxon>
        <taxon>Dyella</taxon>
    </lineage>
</organism>
<gene>
    <name evidence="1" type="ORF">EKH79_03385</name>
</gene>
<comment type="caution">
    <text evidence="1">The sequence shown here is derived from an EMBL/GenBank/DDBJ whole genome shotgun (WGS) entry which is preliminary data.</text>
</comment>
<dbReference type="InterPro" id="IPR056206">
    <property type="entry name" value="Tis1_ImmP"/>
</dbReference>
<proteinExistence type="predicted"/>
<dbReference type="Pfam" id="PF24154">
    <property type="entry name" value="Tis1_ImmP"/>
    <property type="match status" value="1"/>
</dbReference>
<evidence type="ECO:0000313" key="2">
    <source>
        <dbReference type="Proteomes" id="UP000267077"/>
    </source>
</evidence>
<dbReference type="AlphaFoldDB" id="A0A3S0PZM1"/>
<dbReference type="RefSeq" id="WP_126672398.1">
    <property type="nucleotide sequence ID" value="NZ_RYZR01000003.1"/>
</dbReference>
<dbReference type="Proteomes" id="UP000267077">
    <property type="component" value="Unassembled WGS sequence"/>
</dbReference>
<accession>A0A3S0PZM1</accession>
<protein>
    <submittedName>
        <fullName evidence="1">Uncharacterized protein</fullName>
    </submittedName>
</protein>
<reference evidence="1 2" key="1">
    <citation type="submission" date="2018-12" db="EMBL/GenBank/DDBJ databases">
        <title>Dyella dinghuensis sp. nov. DHOA06 and Dyella choica sp. nov. 4M-K27, isolated from forest soil.</title>
        <authorList>
            <person name="Qiu L.-H."/>
            <person name="Gao Z.-H."/>
        </authorList>
    </citation>
    <scope>NUCLEOTIDE SEQUENCE [LARGE SCALE GENOMIC DNA]</scope>
    <source>
        <strain evidence="1 2">DHOA06</strain>
    </source>
</reference>
<evidence type="ECO:0000313" key="1">
    <source>
        <dbReference type="EMBL" id="RUL65767.1"/>
    </source>
</evidence>
<name>A0A3S0PZM1_9GAMM</name>
<dbReference type="EMBL" id="RYZR01000003">
    <property type="protein sequence ID" value="RUL65767.1"/>
    <property type="molecule type" value="Genomic_DNA"/>
</dbReference>
<sequence length="74" mass="8493">MGVSKGPEFARRDIYIDYAYLRVMFRWDHVAGKIYVRHYGHVETATPVPHDNGLFTEATLYGLEISQAEYLAGK</sequence>